<dbReference type="InterPro" id="IPR004861">
    <property type="entry name" value="Siw14-like"/>
</dbReference>
<keyword evidence="2" id="KW-0963">Cytoplasm</keyword>
<dbReference type="Proteomes" id="UP001222932">
    <property type="component" value="Unassembled WGS sequence"/>
</dbReference>
<evidence type="ECO:0008006" key="7">
    <source>
        <dbReference type="Google" id="ProtNLM"/>
    </source>
</evidence>
<dbReference type="SUPFAM" id="SSF52799">
    <property type="entry name" value="(Phosphotyrosine protein) phosphatases II"/>
    <property type="match status" value="1"/>
</dbReference>
<evidence type="ECO:0000313" key="6">
    <source>
        <dbReference type="Proteomes" id="UP001222932"/>
    </source>
</evidence>
<comment type="subcellular location">
    <subcellularLocation>
        <location evidence="1">Cytoplasm</location>
    </subcellularLocation>
</comment>
<dbReference type="AlphaFoldDB" id="A0AAD3TWG7"/>
<dbReference type="Gene3D" id="3.90.190.10">
    <property type="entry name" value="Protein tyrosine phosphatase superfamily"/>
    <property type="match status" value="1"/>
</dbReference>
<keyword evidence="3" id="KW-0378">Hydrolase</keyword>
<name>A0AAD3TWG7_9TREE</name>
<reference evidence="5" key="1">
    <citation type="journal article" date="2023" name="BMC Genomics">
        <title>Chromosome-level genome assemblies of Cutaneotrichosporon spp. (Trichosporonales, Basidiomycota) reveal imbalanced evolution between nucleotide sequences and chromosome synteny.</title>
        <authorList>
            <person name="Kobayashi Y."/>
            <person name="Kayamori A."/>
            <person name="Aoki K."/>
            <person name="Shiwa Y."/>
            <person name="Matsutani M."/>
            <person name="Fujita N."/>
            <person name="Sugita T."/>
            <person name="Iwasaki W."/>
            <person name="Tanaka N."/>
            <person name="Takashima M."/>
        </authorList>
    </citation>
    <scope>NUCLEOTIDE SEQUENCE</scope>
    <source>
        <strain evidence="5">HIS016</strain>
    </source>
</reference>
<evidence type="ECO:0000256" key="2">
    <source>
        <dbReference type="ARBA" id="ARBA00022490"/>
    </source>
</evidence>
<evidence type="ECO:0000313" key="5">
    <source>
        <dbReference type="EMBL" id="GMK57745.1"/>
    </source>
</evidence>
<evidence type="ECO:0000256" key="3">
    <source>
        <dbReference type="ARBA" id="ARBA00022801"/>
    </source>
</evidence>
<feature type="compositionally biased region" description="Basic and acidic residues" evidence="4">
    <location>
        <begin position="190"/>
        <end position="243"/>
    </location>
</feature>
<comment type="caution">
    <text evidence="5">The sequence shown here is derived from an EMBL/GenBank/DDBJ whole genome shotgun (WGS) entry which is preliminary data.</text>
</comment>
<protein>
    <recommendedName>
        <fullName evidence="7">Protein-tyrosine-phosphatase</fullName>
    </recommendedName>
</protein>
<gene>
    <name evidence="5" type="ORF">CspeluHIS016_0405790</name>
</gene>
<sequence>MASKSPPSLIQVPACFSIVEQGVYRCASPTSSQVPFLQSLGLRTIISLTPEHPARQLVQYVQASGVEFVHLGSALFQPHNDWRPVSDEIVKTALEMILSARWHPVLVIDPLGIHQTGVVFGCLRMLQGWNFASALSEYRAHSGPTKHRYCDETYIELFDPDLINLPPTYDLPAWWCDDVAEDDEWLEVDPPPKEQKKQKDKNKDKAEGKNSKNSKEEKDKEGKNGKEGKDKEGEGEKADERSVALEGNGDAHTNGANRHGADGGVG</sequence>
<dbReference type="Pfam" id="PF03162">
    <property type="entry name" value="Y_phosphatase2"/>
    <property type="match status" value="1"/>
</dbReference>
<dbReference type="PANTHER" id="PTHR31126">
    <property type="entry name" value="TYROSINE-PROTEIN PHOSPHATASE"/>
    <property type="match status" value="1"/>
</dbReference>
<dbReference type="GO" id="GO:0005737">
    <property type="term" value="C:cytoplasm"/>
    <property type="evidence" value="ECO:0007669"/>
    <property type="project" value="UniProtKB-SubCell"/>
</dbReference>
<dbReference type="GO" id="GO:0016791">
    <property type="term" value="F:phosphatase activity"/>
    <property type="evidence" value="ECO:0007669"/>
    <property type="project" value="TreeGrafter"/>
</dbReference>
<feature type="region of interest" description="Disordered" evidence="4">
    <location>
        <begin position="187"/>
        <end position="266"/>
    </location>
</feature>
<organism evidence="5 6">
    <name type="scientific">Cutaneotrichosporon spelunceum</name>
    <dbReference type="NCBI Taxonomy" id="1672016"/>
    <lineage>
        <taxon>Eukaryota</taxon>
        <taxon>Fungi</taxon>
        <taxon>Dikarya</taxon>
        <taxon>Basidiomycota</taxon>
        <taxon>Agaricomycotina</taxon>
        <taxon>Tremellomycetes</taxon>
        <taxon>Trichosporonales</taxon>
        <taxon>Trichosporonaceae</taxon>
        <taxon>Cutaneotrichosporon</taxon>
    </lineage>
</organism>
<dbReference type="FunFam" id="3.90.190.10:FF:000035">
    <property type="entry name" value="Tyrosine phosphatase, putative"/>
    <property type="match status" value="1"/>
</dbReference>
<evidence type="ECO:0000256" key="4">
    <source>
        <dbReference type="SAM" id="MobiDB-lite"/>
    </source>
</evidence>
<reference evidence="5" key="2">
    <citation type="submission" date="2023-06" db="EMBL/GenBank/DDBJ databases">
        <authorList>
            <person name="Kobayashi Y."/>
            <person name="Kayamori A."/>
            <person name="Aoki K."/>
            <person name="Shiwa Y."/>
            <person name="Fujita N."/>
            <person name="Sugita T."/>
            <person name="Iwasaki W."/>
            <person name="Tanaka N."/>
            <person name="Takashima M."/>
        </authorList>
    </citation>
    <scope>NUCLEOTIDE SEQUENCE</scope>
    <source>
        <strain evidence="5">HIS016</strain>
    </source>
</reference>
<proteinExistence type="predicted"/>
<accession>A0AAD3TWG7</accession>
<evidence type="ECO:0000256" key="1">
    <source>
        <dbReference type="ARBA" id="ARBA00004496"/>
    </source>
</evidence>
<keyword evidence="6" id="KW-1185">Reference proteome</keyword>
<dbReference type="PANTHER" id="PTHR31126:SF18">
    <property type="entry name" value="PROTEIN-TYROSINE-PHOSPHATASE"/>
    <property type="match status" value="1"/>
</dbReference>
<dbReference type="InterPro" id="IPR029021">
    <property type="entry name" value="Prot-tyrosine_phosphatase-like"/>
</dbReference>
<dbReference type="CDD" id="cd14501">
    <property type="entry name" value="PFA-DSP"/>
    <property type="match status" value="1"/>
</dbReference>
<dbReference type="EMBL" id="BTCM01000004">
    <property type="protein sequence ID" value="GMK57745.1"/>
    <property type="molecule type" value="Genomic_DNA"/>
</dbReference>